<dbReference type="EMBL" id="CP017819">
    <property type="protein sequence ID" value="APA10453.1"/>
    <property type="molecule type" value="Genomic_DNA"/>
</dbReference>
<evidence type="ECO:0000256" key="1">
    <source>
        <dbReference type="SAM" id="MobiDB-lite"/>
    </source>
</evidence>
<organism evidence="2 3">
    <name type="scientific">Sclerotinia sclerotiorum (strain ATCC 18683 / 1980 / Ss-1)</name>
    <name type="common">White mold</name>
    <name type="synonym">Whetzelinia sclerotiorum</name>
    <dbReference type="NCBI Taxonomy" id="665079"/>
    <lineage>
        <taxon>Eukaryota</taxon>
        <taxon>Fungi</taxon>
        <taxon>Dikarya</taxon>
        <taxon>Ascomycota</taxon>
        <taxon>Pezizomycotina</taxon>
        <taxon>Leotiomycetes</taxon>
        <taxon>Helotiales</taxon>
        <taxon>Sclerotiniaceae</taxon>
        <taxon>Sclerotinia</taxon>
    </lineage>
</organism>
<proteinExistence type="predicted"/>
<dbReference type="OMA" id="RWVLEID"/>
<dbReference type="OrthoDB" id="3490906at2759"/>
<evidence type="ECO:0000313" key="3">
    <source>
        <dbReference type="Proteomes" id="UP000177798"/>
    </source>
</evidence>
<dbReference type="KEGG" id="ssl:SS1G_07047"/>
<dbReference type="Proteomes" id="UP000177798">
    <property type="component" value="Chromosome 6"/>
</dbReference>
<feature type="region of interest" description="Disordered" evidence="1">
    <location>
        <begin position="221"/>
        <end position="286"/>
    </location>
</feature>
<dbReference type="AlphaFoldDB" id="A0A1D9Q793"/>
<dbReference type="RefSeq" id="XP_001591601.1">
    <property type="nucleotide sequence ID" value="XM_001591551.1"/>
</dbReference>
<reference evidence="3" key="1">
    <citation type="journal article" date="2017" name="Genome Biol. Evol.">
        <title>The complete genome sequence of the phytopathogenic fungus Sclerotinia sclerotiorum reveals insights into the genome architecture of broad host range pathogens.</title>
        <authorList>
            <person name="Derbyshire M."/>
            <person name="Denton-Giles M."/>
            <person name="Hegedus D."/>
            <person name="Seifbarghy S."/>
            <person name="Rollins J."/>
            <person name="van Kan J."/>
            <person name="Seidl M.F."/>
            <person name="Faino L."/>
            <person name="Mbengue M."/>
            <person name="Navaud O."/>
            <person name="Raffaele S."/>
            <person name="Hammond-Kosack K."/>
            <person name="Heard S."/>
            <person name="Oliver R."/>
        </authorList>
    </citation>
    <scope>NUCLEOTIDE SEQUENCE [LARGE SCALE GENOMIC DNA]</scope>
    <source>
        <strain evidence="3">ATCC 18683 / 1980 / Ss-1</strain>
    </source>
</reference>
<dbReference type="VEuPathDB" id="FungiDB:sscle_06g052230"/>
<feature type="compositionally biased region" description="Basic and acidic residues" evidence="1">
    <location>
        <begin position="256"/>
        <end position="277"/>
    </location>
</feature>
<sequence>MSSPTFGCTDVPVVIRWGDTQPYNYIGMPMQHLRMNIDLGTQSSPKLLFWFSVTVGVTASPESATIRTKLLHFVIQASSLDFDQDDTCLALENPYAGYSRSTSAVIREAGICSDHASVSRICFELHDHGRVFMPPVGEHPFTPVSDNVSQLLVNMQSLSQAKQFWVYTSLEKSLLANIWKRIDQIRRGTFTSDFTTQSVYKHGMVCDEWASFNLSVRKGKRVNPAKGQGAGMERKDKDSDRLCESGGVSSNNLPSSDRDQSLVDTESGEKPHTELKRKYSKISSDTTPSGILKDITSPTVVHSNKSCADHQIFKVRFAEPHSEVRGRLEEQLAAFIRWVLEIDSHLEEDCAQVFTDLGRAVSRGDQNKFIEIKSDCMANIYCTYVKRGSEWVLMNTI</sequence>
<gene>
    <name evidence="2" type="ORF">sscle_06g052230</name>
</gene>
<feature type="compositionally biased region" description="Basic and acidic residues" evidence="1">
    <location>
        <begin position="232"/>
        <end position="243"/>
    </location>
</feature>
<protein>
    <submittedName>
        <fullName evidence="2">Uncharacterized protein</fullName>
    </submittedName>
</protein>
<name>A0A1D9Q793_SCLS1</name>
<accession>A0A1D9Q793</accession>
<evidence type="ECO:0000313" key="2">
    <source>
        <dbReference type="EMBL" id="APA10453.1"/>
    </source>
</evidence>